<dbReference type="InterPro" id="IPR011006">
    <property type="entry name" value="CheY-like_superfamily"/>
</dbReference>
<sequence>MKTITFEIELLLEAFNKAKITTPVFALRSGEEALDYIFGRNRFFDRKKYPEPAFILLDLQLPGISGHDVLKEIRKTDRIKRIPVIILTSSTQEGDRILAYDLGVNSYIVKPFGFEELVNISEMIHEYWEIINCMPPKEQ</sequence>
<dbReference type="SUPFAM" id="SSF52172">
    <property type="entry name" value="CheY-like"/>
    <property type="match status" value="1"/>
</dbReference>
<reference evidence="4" key="1">
    <citation type="submission" date="2012-11" db="EMBL/GenBank/DDBJ databases">
        <authorList>
            <person name="Lucero-Rivera Y.E."/>
            <person name="Tovar-Ramirez D."/>
        </authorList>
    </citation>
    <scope>NUCLEOTIDE SEQUENCE [LARGE SCALE GENOMIC DNA]</scope>
    <source>
        <strain evidence="4">Araruama</strain>
    </source>
</reference>
<dbReference type="InterPro" id="IPR052893">
    <property type="entry name" value="TCS_response_regulator"/>
</dbReference>
<dbReference type="Proteomes" id="UP000189670">
    <property type="component" value="Unassembled WGS sequence"/>
</dbReference>
<dbReference type="Gene3D" id="3.40.50.2300">
    <property type="match status" value="1"/>
</dbReference>
<dbReference type="AlphaFoldDB" id="A0A1V1PGI4"/>
<evidence type="ECO:0000259" key="2">
    <source>
        <dbReference type="PROSITE" id="PS50110"/>
    </source>
</evidence>
<dbReference type="SMART" id="SM00448">
    <property type="entry name" value="REC"/>
    <property type="match status" value="1"/>
</dbReference>
<dbReference type="PROSITE" id="PS50110">
    <property type="entry name" value="RESPONSE_REGULATORY"/>
    <property type="match status" value="1"/>
</dbReference>
<dbReference type="GO" id="GO:0000160">
    <property type="term" value="P:phosphorelay signal transduction system"/>
    <property type="evidence" value="ECO:0007669"/>
    <property type="project" value="InterPro"/>
</dbReference>
<evidence type="ECO:0000313" key="4">
    <source>
        <dbReference type="Proteomes" id="UP000189670"/>
    </source>
</evidence>
<protein>
    <submittedName>
        <fullName evidence="3">Response regulator receiver protein</fullName>
    </submittedName>
</protein>
<comment type="caution">
    <text evidence="3">The sequence shown here is derived from an EMBL/GenBank/DDBJ whole genome shotgun (WGS) entry which is preliminary data.</text>
</comment>
<dbReference type="InterPro" id="IPR001789">
    <property type="entry name" value="Sig_transdc_resp-reg_receiver"/>
</dbReference>
<organism evidence="3 4">
    <name type="scientific">Candidatus Magnetoglobus multicellularis str. Araruama</name>
    <dbReference type="NCBI Taxonomy" id="890399"/>
    <lineage>
        <taxon>Bacteria</taxon>
        <taxon>Pseudomonadati</taxon>
        <taxon>Thermodesulfobacteriota</taxon>
        <taxon>Desulfobacteria</taxon>
        <taxon>Desulfobacterales</taxon>
        <taxon>Desulfobacteraceae</taxon>
        <taxon>Candidatus Magnetoglobus</taxon>
    </lineage>
</organism>
<feature type="modified residue" description="4-aspartylphosphate" evidence="1">
    <location>
        <position position="58"/>
    </location>
</feature>
<dbReference type="CDD" id="cd17557">
    <property type="entry name" value="REC_Rcp-like"/>
    <property type="match status" value="1"/>
</dbReference>
<proteinExistence type="predicted"/>
<dbReference type="PANTHER" id="PTHR44520:SF1">
    <property type="entry name" value="TWO-COMPONENT SYSTEM REGULATORY PROTEIN"/>
    <property type="match status" value="1"/>
</dbReference>
<evidence type="ECO:0000313" key="3">
    <source>
        <dbReference type="EMBL" id="ETR74009.1"/>
    </source>
</evidence>
<dbReference type="PANTHER" id="PTHR44520">
    <property type="entry name" value="RESPONSE REGULATOR RCP1-RELATED"/>
    <property type="match status" value="1"/>
</dbReference>
<name>A0A1V1PGI4_9BACT</name>
<dbReference type="EMBL" id="ATBP01000027">
    <property type="protein sequence ID" value="ETR74009.1"/>
    <property type="molecule type" value="Genomic_DNA"/>
</dbReference>
<dbReference type="Pfam" id="PF00072">
    <property type="entry name" value="Response_reg"/>
    <property type="match status" value="1"/>
</dbReference>
<accession>A0A1V1PGI4</accession>
<keyword evidence="1" id="KW-0597">Phosphoprotein</keyword>
<gene>
    <name evidence="3" type="ORF">OMM_06600</name>
</gene>
<feature type="domain" description="Response regulatory" evidence="2">
    <location>
        <begin position="1"/>
        <end position="125"/>
    </location>
</feature>
<evidence type="ECO:0000256" key="1">
    <source>
        <dbReference type="PROSITE-ProRule" id="PRU00169"/>
    </source>
</evidence>